<name>A0A445CMT7_ARAHY</name>
<feature type="region of interest" description="Disordered" evidence="4">
    <location>
        <begin position="1"/>
        <end position="22"/>
    </location>
</feature>
<sequence>MKNKKRRKESDDDDMVEEDEEKKMDKFYSLLRSFKDARDRRQKELQRMNKNMHKTSTNNNINIWVPSFEEGDFATQELHQFVRPLPTTTTTSLSPTIPNPCQHSKINKEQHHHDDAIDLNLSL</sequence>
<dbReference type="GO" id="GO:0005634">
    <property type="term" value="C:nucleus"/>
    <property type="evidence" value="ECO:0007669"/>
    <property type="project" value="UniProtKB-SubCell"/>
</dbReference>
<comment type="subcellular location">
    <subcellularLocation>
        <location evidence="1">Nucleus</location>
    </subcellularLocation>
</comment>
<dbReference type="PANTHER" id="PTHR33669">
    <property type="entry name" value="PROTEIN NEGATIVE REGULATOR OF RESISTANCE"/>
    <property type="match status" value="1"/>
</dbReference>
<gene>
    <name evidence="5" type="ORF">Ahy_A06g027167</name>
</gene>
<dbReference type="AlphaFoldDB" id="A0A445CMT7"/>
<accession>A0A445CMT7</accession>
<evidence type="ECO:0000256" key="4">
    <source>
        <dbReference type="SAM" id="MobiDB-lite"/>
    </source>
</evidence>
<dbReference type="EMBL" id="SDMP01000006">
    <property type="protein sequence ID" value="RYR52245.1"/>
    <property type="molecule type" value="Genomic_DNA"/>
</dbReference>
<organism evidence="5 6">
    <name type="scientific">Arachis hypogaea</name>
    <name type="common">Peanut</name>
    <dbReference type="NCBI Taxonomy" id="3818"/>
    <lineage>
        <taxon>Eukaryota</taxon>
        <taxon>Viridiplantae</taxon>
        <taxon>Streptophyta</taxon>
        <taxon>Embryophyta</taxon>
        <taxon>Tracheophyta</taxon>
        <taxon>Spermatophyta</taxon>
        <taxon>Magnoliopsida</taxon>
        <taxon>eudicotyledons</taxon>
        <taxon>Gunneridae</taxon>
        <taxon>Pentapetalae</taxon>
        <taxon>rosids</taxon>
        <taxon>fabids</taxon>
        <taxon>Fabales</taxon>
        <taxon>Fabaceae</taxon>
        <taxon>Papilionoideae</taxon>
        <taxon>50 kb inversion clade</taxon>
        <taxon>dalbergioids sensu lato</taxon>
        <taxon>Dalbergieae</taxon>
        <taxon>Pterocarpus clade</taxon>
        <taxon>Arachis</taxon>
    </lineage>
</organism>
<evidence type="ECO:0000256" key="3">
    <source>
        <dbReference type="ARBA" id="ARBA00023242"/>
    </source>
</evidence>
<dbReference type="InterPro" id="IPR031425">
    <property type="entry name" value="NPR1/NH1-interacting"/>
</dbReference>
<proteinExistence type="inferred from homology"/>
<feature type="compositionally biased region" description="Acidic residues" evidence="4">
    <location>
        <begin position="11"/>
        <end position="20"/>
    </location>
</feature>
<evidence type="ECO:0000256" key="2">
    <source>
        <dbReference type="ARBA" id="ARBA00009937"/>
    </source>
</evidence>
<protein>
    <recommendedName>
        <fullName evidence="7">NIM1-interacting protein</fullName>
    </recommendedName>
</protein>
<dbReference type="Proteomes" id="UP000289738">
    <property type="component" value="Chromosome A06"/>
</dbReference>
<evidence type="ECO:0008006" key="7">
    <source>
        <dbReference type="Google" id="ProtNLM"/>
    </source>
</evidence>
<dbReference type="PANTHER" id="PTHR33669:SF1">
    <property type="entry name" value="PROTEIN NIM1-INTERACTING 1"/>
    <property type="match status" value="1"/>
</dbReference>
<dbReference type="GO" id="GO:0010112">
    <property type="term" value="P:regulation of systemic acquired resistance"/>
    <property type="evidence" value="ECO:0007669"/>
    <property type="project" value="InterPro"/>
</dbReference>
<dbReference type="Pfam" id="PF15699">
    <property type="entry name" value="NPR1_interact"/>
    <property type="match status" value="1"/>
</dbReference>
<evidence type="ECO:0000313" key="5">
    <source>
        <dbReference type="EMBL" id="RYR52245.1"/>
    </source>
</evidence>
<keyword evidence="3" id="KW-0539">Nucleus</keyword>
<evidence type="ECO:0000256" key="1">
    <source>
        <dbReference type="ARBA" id="ARBA00004123"/>
    </source>
</evidence>
<comment type="similarity">
    <text evidence="2">Belongs to the NPR1-interactor family.</text>
</comment>
<comment type="caution">
    <text evidence="5">The sequence shown here is derived from an EMBL/GenBank/DDBJ whole genome shotgun (WGS) entry which is preliminary data.</text>
</comment>
<reference evidence="5 6" key="1">
    <citation type="submission" date="2019-01" db="EMBL/GenBank/DDBJ databases">
        <title>Sequencing of cultivated peanut Arachis hypogaea provides insights into genome evolution and oil improvement.</title>
        <authorList>
            <person name="Chen X."/>
        </authorList>
    </citation>
    <scope>NUCLEOTIDE SEQUENCE [LARGE SCALE GENOMIC DNA]</scope>
    <source>
        <strain evidence="6">cv. Fuhuasheng</strain>
        <tissue evidence="5">Leaves</tissue>
    </source>
</reference>
<keyword evidence="6" id="KW-1185">Reference proteome</keyword>
<evidence type="ECO:0000313" key="6">
    <source>
        <dbReference type="Proteomes" id="UP000289738"/>
    </source>
</evidence>